<accession>A0ACC2XJ49</accession>
<organism evidence="1 2">
    <name type="scientific">Naganishia vaughanmartiniae</name>
    <dbReference type="NCBI Taxonomy" id="1424756"/>
    <lineage>
        <taxon>Eukaryota</taxon>
        <taxon>Fungi</taxon>
        <taxon>Dikarya</taxon>
        <taxon>Basidiomycota</taxon>
        <taxon>Agaricomycotina</taxon>
        <taxon>Tremellomycetes</taxon>
        <taxon>Filobasidiales</taxon>
        <taxon>Filobasidiaceae</taxon>
        <taxon>Naganishia</taxon>
    </lineage>
</organism>
<name>A0ACC2XJ49_9TREE</name>
<reference evidence="1" key="1">
    <citation type="submission" date="2023-04" db="EMBL/GenBank/DDBJ databases">
        <title>Draft Genome sequencing of Naganishia species isolated from polar environments using Oxford Nanopore Technology.</title>
        <authorList>
            <person name="Leo P."/>
            <person name="Venkateswaran K."/>
        </authorList>
    </citation>
    <scope>NUCLEOTIDE SEQUENCE</scope>
    <source>
        <strain evidence="1">MNA-CCFEE 5425</strain>
    </source>
</reference>
<dbReference type="Proteomes" id="UP001243375">
    <property type="component" value="Unassembled WGS sequence"/>
</dbReference>
<evidence type="ECO:0000313" key="2">
    <source>
        <dbReference type="Proteomes" id="UP001243375"/>
    </source>
</evidence>
<evidence type="ECO:0000313" key="1">
    <source>
        <dbReference type="EMBL" id="KAJ9124028.1"/>
    </source>
</evidence>
<proteinExistence type="predicted"/>
<comment type="caution">
    <text evidence="1">The sequence shown here is derived from an EMBL/GenBank/DDBJ whole genome shotgun (WGS) entry which is preliminary data.</text>
</comment>
<keyword evidence="2" id="KW-1185">Reference proteome</keyword>
<dbReference type="EMBL" id="JASBWU010000002">
    <property type="protein sequence ID" value="KAJ9124028.1"/>
    <property type="molecule type" value="Genomic_DNA"/>
</dbReference>
<gene>
    <name evidence="1" type="ORF">QFC22_000821</name>
</gene>
<protein>
    <submittedName>
        <fullName evidence="1">Uncharacterized protein</fullName>
    </submittedName>
</protein>
<sequence>MPHEYIEIDSDSDDGLLANKSRPAPPPAKNTSTRFTAVAAVSSSFGSNDIAWDTLDDGWIDKILREGAAAAAGGYVASTVAVASNSGVSIAYHAWDTLRLLAGSQIGGVVDLSESHTPSPVLAKHSLPSVASSSKQAQDHLARILGFASDGLSSSPVHPDPTLQAILAGKSRGVSDNKAKRRATYQTPASVAMNQVQAPRPAPTHSSQIDVFTSPSIVPPPRIRVSSAEVEIVEISDSPIASTRTHSVLPLASPSIQPNGLLAEKSSRSTTRKSSNASDVVGDDDTDEEDCALDFSGVKRDKGKRRADDVVDKNDLFEALYGDVVRPANPLKRTRTSIDGLSPPSHTRPLGASRSLSVLPSAGETSLAGTTAAEKKAESARLKRLKVTQAERTKAEKALEKEREKRRVLAEREAKKRDQEVNRLRSSKSETVREVTVHISPELDQRGSPIATAIPLLRERLAEKESSMSLLPLPDPDDPAQRDQVDGTTMHVPGLVKVKRWVTAEFDSEKKRFIAVKDGEEYWQDQLPYVIVITAKELVEKMVAGKCDKSKGLVAWLNSMKRKLGLTRSANDTYANTPIGAAPASIPGSQTSHCEIMLMIHGMKAYYSKTNGAKRKEFAENARSLMAGQGIPSVESDAPMRSAGEVFGDTNVPEKEEVEKELVKLQLIHRCFQVCVENKMDSMEWLYNIAADIAIRPVSDWKLDAHVTMRLTLNTYHCFIQYRQIQRSHLPFSTRDVSKKGDGPFSTFKLTLEEITGVTESGAEGIAEQWKSFRNLMEAYERMERRKDRGEIGQKEIEHMLANCVVKALTTGVANARPLGMAVSKHVYRAFRGKDPDSIDN</sequence>